<evidence type="ECO:0000313" key="2">
    <source>
        <dbReference type="EMBL" id="KAH6595701.1"/>
    </source>
</evidence>
<dbReference type="Proteomes" id="UP001648503">
    <property type="component" value="Unassembled WGS sequence"/>
</dbReference>
<accession>A0ABQ8FC42</accession>
<evidence type="ECO:0000313" key="3">
    <source>
        <dbReference type="Proteomes" id="UP001648503"/>
    </source>
</evidence>
<dbReference type="EMBL" id="JAFCIX010000284">
    <property type="protein sequence ID" value="KAH6595701.1"/>
    <property type="molecule type" value="Genomic_DNA"/>
</dbReference>
<evidence type="ECO:0000256" key="1">
    <source>
        <dbReference type="SAM" id="MobiDB-lite"/>
    </source>
</evidence>
<keyword evidence="3" id="KW-1185">Reference proteome</keyword>
<protein>
    <submittedName>
        <fullName evidence="2">Uncharacterized protein</fullName>
    </submittedName>
</protein>
<feature type="region of interest" description="Disordered" evidence="1">
    <location>
        <begin position="186"/>
        <end position="220"/>
    </location>
</feature>
<feature type="compositionally biased region" description="Low complexity" evidence="1">
    <location>
        <begin position="191"/>
        <end position="203"/>
    </location>
</feature>
<sequence>MLSSGNNTTGKRTLRGLKSVFGISSPQPASNTINHTNNSTPHQAYDWVYSPRTPTGIVSHNLLSLQLPPSMPSLDNVSPGLWEWIHASDNIYHGSQLDLGLLRSAGNVGSNASIASSLALPSISTKVPFYTRVFSPAGDLLEIPNHLMEPTAPFTSSVSTSMLHQTSAAAAAEACHSLAAGLTRSSTLDAGRSPTSMSGSSMSSKRRKPVQALSPSKSTPTSLGFLSAGLDLPPLPSLYQQEKPQVKHFFVQLIDVNLSKIPSGDHVIGIVSVGNGRRCTSILPLRSDHNAPKGFQHACHPYEGFIFDIPNSQEDVIIAIRLYSKLPDAEDPHGGTKSPTGLHSASMESFSSHASGFKKSTLSFFGSGSSHGSSLSKRTSMPASGYGSTFKQFQDQEALRFPAPPTALDTLIGEMTLTLPTQHAFSKVAGTYALTLNGGKKEVAKINIQMGMFVEEKFTPVREIPSGMYRHDDTLNFLLRTPGGMIWKKYFVVGTFDGIRILDTEYLDRKDPIAWLHFSQIVDVAPADFEFMAAPNCMRITISMPWTDDDRVATSPLNRDWREAVIGGAAAVSRYHAVIYVTGDNLERAFGWLQYFRRLNVV</sequence>
<gene>
    <name evidence="2" type="ORF">BASA50_005657</name>
</gene>
<reference evidence="2 3" key="1">
    <citation type="submission" date="2021-02" db="EMBL/GenBank/DDBJ databases">
        <title>Variation within the Batrachochytrium salamandrivorans European outbreak.</title>
        <authorList>
            <person name="Kelly M."/>
            <person name="Pasmans F."/>
            <person name="Shea T.P."/>
            <person name="Munoz J.F."/>
            <person name="Carranza S."/>
            <person name="Cuomo C.A."/>
            <person name="Martel A."/>
        </authorList>
    </citation>
    <scope>NUCLEOTIDE SEQUENCE [LARGE SCALE GENOMIC DNA]</scope>
    <source>
        <strain evidence="2 3">AMFP18/2</strain>
    </source>
</reference>
<organism evidence="2 3">
    <name type="scientific">Batrachochytrium salamandrivorans</name>
    <dbReference type="NCBI Taxonomy" id="1357716"/>
    <lineage>
        <taxon>Eukaryota</taxon>
        <taxon>Fungi</taxon>
        <taxon>Fungi incertae sedis</taxon>
        <taxon>Chytridiomycota</taxon>
        <taxon>Chytridiomycota incertae sedis</taxon>
        <taxon>Chytridiomycetes</taxon>
        <taxon>Rhizophydiales</taxon>
        <taxon>Rhizophydiales incertae sedis</taxon>
        <taxon>Batrachochytrium</taxon>
    </lineage>
</organism>
<name>A0ABQ8FC42_9FUNG</name>
<comment type="caution">
    <text evidence="2">The sequence shown here is derived from an EMBL/GenBank/DDBJ whole genome shotgun (WGS) entry which is preliminary data.</text>
</comment>
<proteinExistence type="predicted"/>